<dbReference type="Proteomes" id="UP000515734">
    <property type="component" value="Chromosome"/>
</dbReference>
<sequence>MLVTALGLNGKTLEAISADYTVRLRMTHGHLVSIEMTFCLRFAGRTVTLSPETDAQRDAQ</sequence>
<accession>A0A6S6P4K8</accession>
<organism evidence="1 2">
    <name type="scientific">Mycolicibacterium litorale</name>
    <dbReference type="NCBI Taxonomy" id="758802"/>
    <lineage>
        <taxon>Bacteria</taxon>
        <taxon>Bacillati</taxon>
        <taxon>Actinomycetota</taxon>
        <taxon>Actinomycetes</taxon>
        <taxon>Mycobacteriales</taxon>
        <taxon>Mycobacteriaceae</taxon>
        <taxon>Mycolicibacterium</taxon>
    </lineage>
</organism>
<evidence type="ECO:0000313" key="2">
    <source>
        <dbReference type="Proteomes" id="UP000515734"/>
    </source>
</evidence>
<gene>
    <name evidence="1" type="ORF">NIIDNTM18_08780</name>
</gene>
<reference evidence="1 2" key="1">
    <citation type="submission" date="2020-07" db="EMBL/GenBank/DDBJ databases">
        <title>Complete genome sequence of Mycolicibacterium litorale like strain isolated from cardiac implantable electronic device infection.</title>
        <authorList>
            <person name="Fukano H."/>
            <person name="Miyama H."/>
            <person name="Hoshino Y."/>
        </authorList>
    </citation>
    <scope>NUCLEOTIDE SEQUENCE [LARGE SCALE GENOMIC DNA]</scope>
    <source>
        <strain evidence="1 2">NIIDNTM18</strain>
    </source>
</reference>
<dbReference type="EMBL" id="AP023287">
    <property type="protein sequence ID" value="BCI51600.1"/>
    <property type="molecule type" value="Genomic_DNA"/>
</dbReference>
<protein>
    <submittedName>
        <fullName evidence="1">Uncharacterized protein</fullName>
    </submittedName>
</protein>
<dbReference type="AlphaFoldDB" id="A0A6S6P4K8"/>
<name>A0A6S6P4K8_9MYCO</name>
<evidence type="ECO:0000313" key="1">
    <source>
        <dbReference type="EMBL" id="BCI51600.1"/>
    </source>
</evidence>
<proteinExistence type="predicted"/>